<dbReference type="InterPro" id="IPR012318">
    <property type="entry name" value="HTH_CRP"/>
</dbReference>
<dbReference type="SUPFAM" id="SSF51206">
    <property type="entry name" value="cAMP-binding domain-like"/>
    <property type="match status" value="1"/>
</dbReference>
<comment type="caution">
    <text evidence="6">The sequence shown here is derived from an EMBL/GenBank/DDBJ whole genome shotgun (WGS) entry which is preliminary data.</text>
</comment>
<name>A0ABT1XRG0_9SPHN</name>
<evidence type="ECO:0000256" key="3">
    <source>
        <dbReference type="ARBA" id="ARBA00023163"/>
    </source>
</evidence>
<keyword evidence="3" id="KW-0804">Transcription</keyword>
<dbReference type="PANTHER" id="PTHR24567">
    <property type="entry name" value="CRP FAMILY TRANSCRIPTIONAL REGULATORY PROTEIN"/>
    <property type="match status" value="1"/>
</dbReference>
<dbReference type="Pfam" id="PF13545">
    <property type="entry name" value="HTH_Crp_2"/>
    <property type="match status" value="1"/>
</dbReference>
<dbReference type="InterPro" id="IPR000595">
    <property type="entry name" value="cNMP-bd_dom"/>
</dbReference>
<dbReference type="CDD" id="cd00038">
    <property type="entry name" value="CAP_ED"/>
    <property type="match status" value="1"/>
</dbReference>
<accession>A0ABT1XRG0</accession>
<evidence type="ECO:0000259" key="4">
    <source>
        <dbReference type="PROSITE" id="PS50042"/>
    </source>
</evidence>
<dbReference type="RefSeq" id="WP_257596051.1">
    <property type="nucleotide sequence ID" value="NZ_JANKHH010000005.1"/>
</dbReference>
<evidence type="ECO:0000313" key="7">
    <source>
        <dbReference type="Proteomes" id="UP001206067"/>
    </source>
</evidence>
<dbReference type="PROSITE" id="PS50042">
    <property type="entry name" value="CNMP_BINDING_3"/>
    <property type="match status" value="1"/>
</dbReference>
<feature type="domain" description="HTH crp-type" evidence="5">
    <location>
        <begin position="151"/>
        <end position="218"/>
    </location>
</feature>
<organism evidence="6 7">
    <name type="scientific">Parerythrobacter lacustris</name>
    <dbReference type="NCBI Taxonomy" id="2969984"/>
    <lineage>
        <taxon>Bacteria</taxon>
        <taxon>Pseudomonadati</taxon>
        <taxon>Pseudomonadota</taxon>
        <taxon>Alphaproteobacteria</taxon>
        <taxon>Sphingomonadales</taxon>
        <taxon>Erythrobacteraceae</taxon>
        <taxon>Parerythrobacter</taxon>
    </lineage>
</organism>
<dbReference type="PRINTS" id="PR00103">
    <property type="entry name" value="CAMPKINASE"/>
</dbReference>
<dbReference type="Gene3D" id="1.10.10.10">
    <property type="entry name" value="Winged helix-like DNA-binding domain superfamily/Winged helix DNA-binding domain"/>
    <property type="match status" value="1"/>
</dbReference>
<keyword evidence="7" id="KW-1185">Reference proteome</keyword>
<dbReference type="InterPro" id="IPR036390">
    <property type="entry name" value="WH_DNA-bd_sf"/>
</dbReference>
<reference evidence="6 7" key="1">
    <citation type="submission" date="2022-08" db="EMBL/GenBank/DDBJ databases">
        <title>Polyphasic taxonomy analysis of Qipengyuania sp.RS5-5.</title>
        <authorList>
            <person name="Xamxidin M."/>
            <person name="Wu M."/>
        </authorList>
    </citation>
    <scope>NUCLEOTIDE SEQUENCE [LARGE SCALE GENOMIC DNA]</scope>
    <source>
        <strain evidence="6 7">RS5-5</strain>
    </source>
</reference>
<dbReference type="InterPro" id="IPR014710">
    <property type="entry name" value="RmlC-like_jellyroll"/>
</dbReference>
<dbReference type="PROSITE" id="PS51063">
    <property type="entry name" value="HTH_CRP_2"/>
    <property type="match status" value="1"/>
</dbReference>
<dbReference type="InterPro" id="IPR018490">
    <property type="entry name" value="cNMP-bd_dom_sf"/>
</dbReference>
<dbReference type="EMBL" id="JANKHH010000005">
    <property type="protein sequence ID" value="MCR2834248.1"/>
    <property type="molecule type" value="Genomic_DNA"/>
</dbReference>
<evidence type="ECO:0000259" key="5">
    <source>
        <dbReference type="PROSITE" id="PS51063"/>
    </source>
</evidence>
<protein>
    <submittedName>
        <fullName evidence="6">Crp/Fnr family transcriptional regulator</fullName>
    </submittedName>
</protein>
<dbReference type="InterPro" id="IPR000524">
    <property type="entry name" value="Tscrpt_reg_HTH_GntR"/>
</dbReference>
<dbReference type="SMART" id="SM00100">
    <property type="entry name" value="cNMP"/>
    <property type="match status" value="1"/>
</dbReference>
<keyword evidence="2" id="KW-0238">DNA-binding</keyword>
<dbReference type="SMART" id="SM00419">
    <property type="entry name" value="HTH_CRP"/>
    <property type="match status" value="1"/>
</dbReference>
<dbReference type="Pfam" id="PF00027">
    <property type="entry name" value="cNMP_binding"/>
    <property type="match status" value="1"/>
</dbReference>
<sequence length="226" mass="24331">MSNTLHSATRTIHSAMLFATLPADVQRFLREQSPVRHFGDGQIIQQRGDEGDGFWLIEEGAGTIGQFQPDGAFRGVARLGPGDSWGELAVLTRRPRVVDAVSRGESKVRFIRASLFEGVIANRPDAMRPMLGALAGQLQEAIGLLAGQRKDSALARVAGTLATMAHDQALPASLAMTQDELAELLGLTRATVNAALRKLQARGLVERRYGGVTVRDTVALRDLSHA</sequence>
<dbReference type="Proteomes" id="UP001206067">
    <property type="component" value="Unassembled WGS sequence"/>
</dbReference>
<dbReference type="PANTHER" id="PTHR24567:SF26">
    <property type="entry name" value="REGULATORY PROTEIN YEIL"/>
    <property type="match status" value="1"/>
</dbReference>
<evidence type="ECO:0000313" key="6">
    <source>
        <dbReference type="EMBL" id="MCR2834248.1"/>
    </source>
</evidence>
<dbReference type="SUPFAM" id="SSF46785">
    <property type="entry name" value="Winged helix' DNA-binding domain"/>
    <property type="match status" value="1"/>
</dbReference>
<dbReference type="InterPro" id="IPR036388">
    <property type="entry name" value="WH-like_DNA-bd_sf"/>
</dbReference>
<dbReference type="PRINTS" id="PR00035">
    <property type="entry name" value="HTHGNTR"/>
</dbReference>
<evidence type="ECO:0000256" key="2">
    <source>
        <dbReference type="ARBA" id="ARBA00023125"/>
    </source>
</evidence>
<dbReference type="InterPro" id="IPR050397">
    <property type="entry name" value="Env_Response_Regulators"/>
</dbReference>
<dbReference type="PRINTS" id="PR00034">
    <property type="entry name" value="HTHCRP"/>
</dbReference>
<keyword evidence="1" id="KW-0805">Transcription regulation</keyword>
<evidence type="ECO:0000256" key="1">
    <source>
        <dbReference type="ARBA" id="ARBA00023015"/>
    </source>
</evidence>
<dbReference type="Gene3D" id="2.60.120.10">
    <property type="entry name" value="Jelly Rolls"/>
    <property type="match status" value="1"/>
</dbReference>
<feature type="domain" description="Cyclic nucleotide-binding" evidence="4">
    <location>
        <begin position="17"/>
        <end position="137"/>
    </location>
</feature>
<gene>
    <name evidence="6" type="ORF">NSO95_09855</name>
</gene>
<proteinExistence type="predicted"/>